<protein>
    <submittedName>
        <fullName evidence="1">Uncharacterized protein</fullName>
    </submittedName>
</protein>
<gene>
    <name evidence="1" type="ORF">WQE_09674</name>
</gene>
<feature type="non-terminal residue" evidence="1">
    <location>
        <position position="1"/>
    </location>
</feature>
<dbReference type="Proteomes" id="UP000004980">
    <property type="component" value="Unassembled WGS sequence"/>
</dbReference>
<keyword evidence="2" id="KW-1185">Reference proteome</keyword>
<organism evidence="1 2">
    <name type="scientific">Paraburkholderia hospita</name>
    <dbReference type="NCBI Taxonomy" id="169430"/>
    <lineage>
        <taxon>Bacteria</taxon>
        <taxon>Pseudomonadati</taxon>
        <taxon>Pseudomonadota</taxon>
        <taxon>Betaproteobacteria</taxon>
        <taxon>Burkholderiales</taxon>
        <taxon>Burkholderiaceae</taxon>
        <taxon>Paraburkholderia</taxon>
    </lineage>
</organism>
<proteinExistence type="predicted"/>
<sequence>NVQSGAITNRHAMVLDFVTANPAFKKSDATSPNHARMRSCQRFATRYALHGWAFQTGLYLEDIVGEFHATPYRSVDILVMVATGLLSIGHGVIESFCARSAGTLRMQTRS</sequence>
<dbReference type="RefSeq" id="WP_007579933.1">
    <property type="nucleotide sequence ID" value="NZ_AKAU01000062.1"/>
</dbReference>
<reference evidence="1 2" key="1">
    <citation type="journal article" date="2012" name="J. Bacteriol.">
        <title>Draft Genome Sequence of the Soil Bacterium Burkholderia terrae Strain BS001, Which Interacts with Fungal Surface Structures.</title>
        <authorList>
            <person name="Nazir R."/>
            <person name="Hansen M.A."/>
            <person name="Sorensen S."/>
            <person name="van Elsas J.D."/>
        </authorList>
    </citation>
    <scope>NUCLEOTIDE SEQUENCE [LARGE SCALE GENOMIC DNA]</scope>
    <source>
        <strain evidence="1 2">BS001</strain>
    </source>
</reference>
<evidence type="ECO:0000313" key="2">
    <source>
        <dbReference type="Proteomes" id="UP000004980"/>
    </source>
</evidence>
<evidence type="ECO:0000313" key="1">
    <source>
        <dbReference type="EMBL" id="EIN01316.1"/>
    </source>
</evidence>
<accession>A0ABP2PU39</accession>
<dbReference type="EMBL" id="AKAU01000062">
    <property type="protein sequence ID" value="EIN01316.1"/>
    <property type="molecule type" value="Genomic_DNA"/>
</dbReference>
<name>A0ABP2PU39_9BURK</name>
<comment type="caution">
    <text evidence="1">The sequence shown here is derived from an EMBL/GenBank/DDBJ whole genome shotgun (WGS) entry which is preliminary data.</text>
</comment>